<dbReference type="RefSeq" id="WP_257766829.1">
    <property type="nucleotide sequence ID" value="NZ_CP102480.1"/>
</dbReference>
<proteinExistence type="predicted"/>
<dbReference type="KEGG" id="naci:NUH88_12945"/>
<dbReference type="PANTHER" id="PTHR42110:SF1">
    <property type="entry name" value="L-ASPARAGINASE, PUTATIVE (AFU_ORTHOLOGUE AFUA_3G11890)-RELATED"/>
    <property type="match status" value="1"/>
</dbReference>
<keyword evidence="2" id="KW-1185">Reference proteome</keyword>
<reference evidence="1" key="1">
    <citation type="submission" date="2022-08" db="EMBL/GenBank/DDBJ databases">
        <title>Nisaea acidiphila sp. nov., isolated from a marine algal debris and emended description of the genus Nisaea Urios et al. 2008.</title>
        <authorList>
            <person name="Kwon K."/>
        </authorList>
    </citation>
    <scope>NUCLEOTIDE SEQUENCE</scope>
    <source>
        <strain evidence="1">MEBiC11861</strain>
    </source>
</reference>
<dbReference type="Pfam" id="PF06089">
    <property type="entry name" value="Asparaginase_II"/>
    <property type="match status" value="1"/>
</dbReference>
<gene>
    <name evidence="1" type="ORF">NUH88_12945</name>
</gene>
<accession>A0A9J7AP02</accession>
<organism evidence="1 2">
    <name type="scientific">Nisaea acidiphila</name>
    <dbReference type="NCBI Taxonomy" id="1862145"/>
    <lineage>
        <taxon>Bacteria</taxon>
        <taxon>Pseudomonadati</taxon>
        <taxon>Pseudomonadota</taxon>
        <taxon>Alphaproteobacteria</taxon>
        <taxon>Rhodospirillales</taxon>
        <taxon>Thalassobaculaceae</taxon>
        <taxon>Nisaea</taxon>
    </lineage>
</organism>
<dbReference type="Proteomes" id="UP001060336">
    <property type="component" value="Chromosome"/>
</dbReference>
<dbReference type="PANTHER" id="PTHR42110">
    <property type="entry name" value="L-ASPARAGINASE, PUTATIVE (AFU_ORTHOLOGUE AFUA_3G11890)-RELATED"/>
    <property type="match status" value="1"/>
</dbReference>
<name>A0A9J7AP02_9PROT</name>
<dbReference type="EMBL" id="CP102480">
    <property type="protein sequence ID" value="UUX48321.1"/>
    <property type="molecule type" value="Genomic_DNA"/>
</dbReference>
<protein>
    <submittedName>
        <fullName evidence="1">Asparaginase</fullName>
    </submittedName>
</protein>
<evidence type="ECO:0000313" key="1">
    <source>
        <dbReference type="EMBL" id="UUX48321.1"/>
    </source>
</evidence>
<sequence length="353" mass="36655">MSPDSLAADDRIVRAHIADAEAAPLLIEVTRGDMVESVHRGIVSVVNADGKDVLALGDVNRPTYPRSAIKPLQTLPVIESGAADAFNLSDAEIALCCASHAGEPIHTEKVVPWLGRLGLSVDDLECGPQLPYSQSAAHALIKAGTEPTRAHNNCSGKHSGMLTTAVHLGEPTKGYTGADHPVQTRLIELIGEMGEMDLSQTARGVDGCGIPVFGAPLRGIAYAMARFAAPDKLGAERAAACRRIAKACAANPLMLSGTGSFNSVVLAETGETCLLKGGAEGYYTASIPAKGYGVAIKIDDGAGRASQAAVLAVLVHLGVIDAVQKSRIEAACSQEVRNWAGRLVGVIRPTPAF</sequence>
<evidence type="ECO:0000313" key="2">
    <source>
        <dbReference type="Proteomes" id="UP001060336"/>
    </source>
</evidence>
<dbReference type="InterPro" id="IPR010349">
    <property type="entry name" value="Asparaginase_II"/>
</dbReference>
<dbReference type="AlphaFoldDB" id="A0A9J7AP02"/>